<evidence type="ECO:0008006" key="5">
    <source>
        <dbReference type="Google" id="ProtNLM"/>
    </source>
</evidence>
<gene>
    <name evidence="3" type="ORF">K458DRAFT_389740</name>
</gene>
<feature type="transmembrane region" description="Helical" evidence="2">
    <location>
        <begin position="393"/>
        <end position="412"/>
    </location>
</feature>
<sequence length="687" mass="76035">MPEQTLFSKSSPLIRGAPKDPPRTFEVIRRPAQAQYDLGGETPPQPFNEINAERAFKAALLPSKSRQLVRPQRPYDDYPPTFIPCRRWWVLTVFRVAVLALNAFMRNFYLYLIKVERSKAEDAYWVRVVCAFSAVYITWVADHTRSSRSAVAVVRVVAGLCVALLGFVPNSVMVVFVRIVIGIGQAAVVVLSVSMISDMLPWPSVFVGVSGLCICPFLGYVVDDVITELPVVATSRGWKYATVITGILLNQDDVYAMIELRAWTNIKATIRHMALLRTLWLLILSTTLTITSTTLYNHLLIYLEQTYRFQSDLLVSIRLILTTAGSVSVLSGSIMSCFIYRFSHHRQWRLVSLWSTAISLALSMRFALVAVLSRELDSGGAELSVLKGALGTSLMFSEFGVGALSTIIISVLPPRCKTFAFAICSSIRSGVSAVVVELVSIGLRHEIPFRPSFKDILEIHLATIVPTCYVLAVADICAAARLTRVDMEDVDVLKKPMSSWLGPQYGLLPTLLSCEIIRLESHLTIEVTTQVELNKSAKHQATLGLGVNEVASSLLIAKHVGSAFSRTDDGRLFHTLESPFGVGICFVPACAQHNDCQDLFAALAMDVGPLTGHTNLQRRQNALMNAISEILGGATMAEGQECQSNGDTRKVLDYREIGSAYIIQWTSRRPTLPWRRGRMEWIVRSTS</sequence>
<accession>A0A6G1J0E5</accession>
<protein>
    <recommendedName>
        <fullName evidence="5">MFS general substrate transporter</fullName>
    </recommendedName>
</protein>
<dbReference type="InterPro" id="IPR036259">
    <property type="entry name" value="MFS_trans_sf"/>
</dbReference>
<feature type="transmembrane region" description="Helical" evidence="2">
    <location>
        <begin position="459"/>
        <end position="478"/>
    </location>
</feature>
<dbReference type="OrthoDB" id="5415587at2759"/>
<keyword evidence="2" id="KW-0472">Membrane</keyword>
<evidence type="ECO:0000313" key="4">
    <source>
        <dbReference type="Proteomes" id="UP000799291"/>
    </source>
</evidence>
<keyword evidence="2" id="KW-1133">Transmembrane helix</keyword>
<feature type="transmembrane region" description="Helical" evidence="2">
    <location>
        <begin position="419"/>
        <end position="439"/>
    </location>
</feature>
<feature type="compositionally biased region" description="Polar residues" evidence="1">
    <location>
        <begin position="1"/>
        <end position="11"/>
    </location>
</feature>
<dbReference type="SUPFAM" id="SSF103473">
    <property type="entry name" value="MFS general substrate transporter"/>
    <property type="match status" value="1"/>
</dbReference>
<dbReference type="Gene3D" id="1.20.1250.20">
    <property type="entry name" value="MFS general substrate transporter like domains"/>
    <property type="match status" value="1"/>
</dbReference>
<feature type="transmembrane region" description="Helical" evidence="2">
    <location>
        <begin position="147"/>
        <end position="168"/>
    </location>
</feature>
<feature type="transmembrane region" description="Helical" evidence="2">
    <location>
        <begin position="88"/>
        <end position="112"/>
    </location>
</feature>
<dbReference type="AlphaFoldDB" id="A0A6G1J0E5"/>
<feature type="transmembrane region" description="Helical" evidence="2">
    <location>
        <begin position="202"/>
        <end position="222"/>
    </location>
</feature>
<feature type="transmembrane region" description="Helical" evidence="2">
    <location>
        <begin position="175"/>
        <end position="196"/>
    </location>
</feature>
<feature type="transmembrane region" description="Helical" evidence="2">
    <location>
        <begin position="315"/>
        <end position="339"/>
    </location>
</feature>
<name>A0A6G1J0E5_9PLEO</name>
<dbReference type="EMBL" id="MU005583">
    <property type="protein sequence ID" value="KAF2683815.1"/>
    <property type="molecule type" value="Genomic_DNA"/>
</dbReference>
<evidence type="ECO:0000256" key="1">
    <source>
        <dbReference type="SAM" id="MobiDB-lite"/>
    </source>
</evidence>
<feature type="transmembrane region" description="Helical" evidence="2">
    <location>
        <begin position="279"/>
        <end position="303"/>
    </location>
</feature>
<evidence type="ECO:0000313" key="3">
    <source>
        <dbReference type="EMBL" id="KAF2683815.1"/>
    </source>
</evidence>
<reference evidence="3" key="1">
    <citation type="journal article" date="2020" name="Stud. Mycol.">
        <title>101 Dothideomycetes genomes: a test case for predicting lifestyles and emergence of pathogens.</title>
        <authorList>
            <person name="Haridas S."/>
            <person name="Albert R."/>
            <person name="Binder M."/>
            <person name="Bloem J."/>
            <person name="Labutti K."/>
            <person name="Salamov A."/>
            <person name="Andreopoulos B."/>
            <person name="Baker S."/>
            <person name="Barry K."/>
            <person name="Bills G."/>
            <person name="Bluhm B."/>
            <person name="Cannon C."/>
            <person name="Castanera R."/>
            <person name="Culley D."/>
            <person name="Daum C."/>
            <person name="Ezra D."/>
            <person name="Gonzalez J."/>
            <person name="Henrissat B."/>
            <person name="Kuo A."/>
            <person name="Liang C."/>
            <person name="Lipzen A."/>
            <person name="Lutzoni F."/>
            <person name="Magnuson J."/>
            <person name="Mondo S."/>
            <person name="Nolan M."/>
            <person name="Ohm R."/>
            <person name="Pangilinan J."/>
            <person name="Park H.-J."/>
            <person name="Ramirez L."/>
            <person name="Alfaro M."/>
            <person name="Sun H."/>
            <person name="Tritt A."/>
            <person name="Yoshinaga Y."/>
            <person name="Zwiers L.-H."/>
            <person name="Turgeon B."/>
            <person name="Goodwin S."/>
            <person name="Spatafora J."/>
            <person name="Crous P."/>
            <person name="Grigoriev I."/>
        </authorList>
    </citation>
    <scope>NUCLEOTIDE SEQUENCE</scope>
    <source>
        <strain evidence="3">CBS 122367</strain>
    </source>
</reference>
<keyword evidence="4" id="KW-1185">Reference proteome</keyword>
<feature type="region of interest" description="Disordered" evidence="1">
    <location>
        <begin position="1"/>
        <end position="22"/>
    </location>
</feature>
<feature type="transmembrane region" description="Helical" evidence="2">
    <location>
        <begin position="124"/>
        <end position="141"/>
    </location>
</feature>
<dbReference type="Proteomes" id="UP000799291">
    <property type="component" value="Unassembled WGS sequence"/>
</dbReference>
<organism evidence="3 4">
    <name type="scientific">Lentithecium fluviatile CBS 122367</name>
    <dbReference type="NCBI Taxonomy" id="1168545"/>
    <lineage>
        <taxon>Eukaryota</taxon>
        <taxon>Fungi</taxon>
        <taxon>Dikarya</taxon>
        <taxon>Ascomycota</taxon>
        <taxon>Pezizomycotina</taxon>
        <taxon>Dothideomycetes</taxon>
        <taxon>Pleosporomycetidae</taxon>
        <taxon>Pleosporales</taxon>
        <taxon>Massarineae</taxon>
        <taxon>Lentitheciaceae</taxon>
        <taxon>Lentithecium</taxon>
    </lineage>
</organism>
<feature type="transmembrane region" description="Helical" evidence="2">
    <location>
        <begin position="351"/>
        <end position="373"/>
    </location>
</feature>
<keyword evidence="2" id="KW-0812">Transmembrane</keyword>
<proteinExistence type="predicted"/>
<evidence type="ECO:0000256" key="2">
    <source>
        <dbReference type="SAM" id="Phobius"/>
    </source>
</evidence>